<feature type="compositionally biased region" description="Polar residues" evidence="1">
    <location>
        <begin position="447"/>
        <end position="460"/>
    </location>
</feature>
<dbReference type="Proteomes" id="UP000694865">
    <property type="component" value="Unplaced"/>
</dbReference>
<evidence type="ECO:0000256" key="1">
    <source>
        <dbReference type="SAM" id="MobiDB-lite"/>
    </source>
</evidence>
<keyword evidence="2" id="KW-0472">Membrane</keyword>
<reference evidence="4" key="1">
    <citation type="submission" date="2025-08" db="UniProtKB">
        <authorList>
            <consortium name="RefSeq"/>
        </authorList>
    </citation>
    <scope>IDENTIFICATION</scope>
    <source>
        <tissue evidence="4">Testes</tissue>
    </source>
</reference>
<name>A0ABM0M447_SACKO</name>
<gene>
    <name evidence="4" type="primary">LOC102801318</name>
</gene>
<accession>A0ABM0M447</accession>
<feature type="compositionally biased region" description="Basic and acidic residues" evidence="1">
    <location>
        <begin position="462"/>
        <end position="472"/>
    </location>
</feature>
<protein>
    <submittedName>
        <fullName evidence="4">Proteoglycan 4-like</fullName>
    </submittedName>
</protein>
<proteinExistence type="predicted"/>
<feature type="region of interest" description="Disordered" evidence="1">
    <location>
        <begin position="258"/>
        <end position="473"/>
    </location>
</feature>
<feature type="transmembrane region" description="Helical" evidence="2">
    <location>
        <begin position="66"/>
        <end position="88"/>
    </location>
</feature>
<evidence type="ECO:0000256" key="2">
    <source>
        <dbReference type="SAM" id="Phobius"/>
    </source>
</evidence>
<evidence type="ECO:0000313" key="3">
    <source>
        <dbReference type="Proteomes" id="UP000694865"/>
    </source>
</evidence>
<keyword evidence="3" id="KW-1185">Reference proteome</keyword>
<feature type="compositionally biased region" description="Polar residues" evidence="1">
    <location>
        <begin position="400"/>
        <end position="429"/>
    </location>
</feature>
<keyword evidence="2" id="KW-1133">Transmembrane helix</keyword>
<organism evidence="3 4">
    <name type="scientific">Saccoglossus kowalevskii</name>
    <name type="common">Acorn worm</name>
    <dbReference type="NCBI Taxonomy" id="10224"/>
    <lineage>
        <taxon>Eukaryota</taxon>
        <taxon>Metazoa</taxon>
        <taxon>Hemichordata</taxon>
        <taxon>Enteropneusta</taxon>
        <taxon>Harrimaniidae</taxon>
        <taxon>Saccoglossus</taxon>
    </lineage>
</organism>
<feature type="region of interest" description="Disordered" evidence="1">
    <location>
        <begin position="521"/>
        <end position="546"/>
    </location>
</feature>
<feature type="compositionally biased region" description="Low complexity" evidence="1">
    <location>
        <begin position="309"/>
        <end position="344"/>
    </location>
</feature>
<feature type="compositionally biased region" description="Polar residues" evidence="1">
    <location>
        <begin position="259"/>
        <end position="308"/>
    </location>
</feature>
<evidence type="ECO:0000313" key="4">
    <source>
        <dbReference type="RefSeq" id="XP_006814788.1"/>
    </source>
</evidence>
<keyword evidence="2" id="KW-0812">Transmembrane</keyword>
<feature type="compositionally biased region" description="Low complexity" evidence="1">
    <location>
        <begin position="366"/>
        <end position="395"/>
    </location>
</feature>
<sequence>MRSQGARYPIHRIIAQQSTLLVYALAFITLFPVKLTVAESDVCYYDEEAEVIFEDELYATSLSSSAWLSVPGVAIFLFLVAGIVICSYGSSWFVRSYMETCCEKCWSCGKESLADTDSTVDLPVYKDKKANNKYEKQDYKKTKENAKTEKEKEAKIDIDREGSTATETDWEVKVNEFLRDMPDGSSVNHLYTEDARVRKTSSSSCNGHVLNVEEIHTDTESPRTPAKVVKVGDEAQLNGVQSTSGTRVVVAGAAVTAQKAPNGTSKSNNRSVTAQKAGSVTTKTTTAPRTGNQPNRPTTAQRTGTSPVRPTTAQRTGTQPTRPTTAQRTGTQPTRPTTAQRTGTESTRPTTAHKTGTQPVRPVTAQRAGTQPTRPTTAQRTGTQPTRPTTAQRTGVQAARPTTAQKPGTQPVRPTTAQNNRPTTAQKTAKVSPEPPQTSRQGERPLTGSSGVSIPTTPTSARRREEKKKFDRAWNSVQTIQPLNLDDDDHLQIIAKPEPPKPLVGLRRPSVIQQQFRTTGRISKSIRRDSVLPRDSPPKTPSADQR</sequence>
<dbReference type="RefSeq" id="XP_006814788.1">
    <property type="nucleotide sequence ID" value="XM_006814725.1"/>
</dbReference>
<dbReference type="GeneID" id="102801318"/>
<feature type="transmembrane region" description="Helical" evidence="2">
    <location>
        <begin position="20"/>
        <end position="37"/>
    </location>
</feature>
<feature type="compositionally biased region" description="Polar residues" evidence="1">
    <location>
        <begin position="345"/>
        <end position="358"/>
    </location>
</feature>